<sequence>MAALPYMQLYVADYLADTMHLSTEEHGAYLLLIFNYWQTGKPIPKVRLARIARLTNDRWLSVEDSLKEFFNDNGTDWEHSRIDRDLAAVHAAQEQKAAAGKASAQARRRKKQTEPQRESNDRSNSVEGSFEQNPTIIDTDTYTEETPPPAREDDFDSRVRFAMTADWQPSQKTFQAVLLQMGITQQAVDQDQFLEFRSFWLASPDDHRTQAKWEHALASHLKRNLRQAQAGGNTHANSRTGAGSAQQPGQQRRLSAVDRVEANVAAQRAARGEGPGTAEPWTAGETLDHDDPDVWPQVDQQLR</sequence>
<feature type="region of interest" description="Disordered" evidence="1">
    <location>
        <begin position="227"/>
        <end position="303"/>
    </location>
</feature>
<feature type="compositionally biased region" description="Low complexity" evidence="1">
    <location>
        <begin position="294"/>
        <end position="303"/>
    </location>
</feature>
<dbReference type="InterPro" id="IPR040480">
    <property type="entry name" value="DnaT_DNA_bind"/>
</dbReference>
<dbReference type="InterPro" id="IPR010781">
    <property type="entry name" value="DUF1376"/>
</dbReference>
<dbReference type="KEGG" id="ppg:PputGB1_1736"/>
<dbReference type="Pfam" id="PF17948">
    <property type="entry name" value="DnaT"/>
    <property type="match status" value="1"/>
</dbReference>
<feature type="compositionally biased region" description="Polar residues" evidence="1">
    <location>
        <begin position="227"/>
        <end position="253"/>
    </location>
</feature>
<dbReference type="HOGENOM" id="CLU_052481_0_0_6"/>
<evidence type="ECO:0000313" key="3">
    <source>
        <dbReference type="EMBL" id="ABY97639.1"/>
    </source>
</evidence>
<accession>B0KHD4</accession>
<feature type="compositionally biased region" description="Polar residues" evidence="1">
    <location>
        <begin position="122"/>
        <end position="133"/>
    </location>
</feature>
<dbReference type="EMBL" id="CP000926">
    <property type="protein sequence ID" value="ABY97639.1"/>
    <property type="molecule type" value="Genomic_DNA"/>
</dbReference>
<dbReference type="Proteomes" id="UP000002157">
    <property type="component" value="Chromosome"/>
</dbReference>
<feature type="domain" description="DnaT DNA-binding" evidence="2">
    <location>
        <begin position="161"/>
        <end position="230"/>
    </location>
</feature>
<name>B0KHD4_PSEPG</name>
<gene>
    <name evidence="3" type="ordered locus">PputGB1_1736</name>
</gene>
<feature type="compositionally biased region" description="Basic and acidic residues" evidence="1">
    <location>
        <begin position="112"/>
        <end position="121"/>
    </location>
</feature>
<protein>
    <recommendedName>
        <fullName evidence="2">DnaT DNA-binding domain-containing protein</fullName>
    </recommendedName>
</protein>
<proteinExistence type="predicted"/>
<reference evidence="3 4" key="1">
    <citation type="submission" date="2008-01" db="EMBL/GenBank/DDBJ databases">
        <title>Complete sequence of Pseudomonas putida GB-1.</title>
        <authorList>
            <consortium name="US DOE Joint Genome Institute"/>
            <person name="Copeland A."/>
            <person name="Lucas S."/>
            <person name="Lapidus A."/>
            <person name="Barry K."/>
            <person name="Glavina del Rio T."/>
            <person name="Dalin E."/>
            <person name="Tice H."/>
            <person name="Pitluck S."/>
            <person name="Bruce D."/>
            <person name="Goodwin L."/>
            <person name="Chertkov O."/>
            <person name="Brettin T."/>
            <person name="Detter J.C."/>
            <person name="Han C."/>
            <person name="Kuske C.R."/>
            <person name="Schmutz J."/>
            <person name="Larimer F."/>
            <person name="Land M."/>
            <person name="Hauser L."/>
            <person name="Kyrpides N."/>
            <person name="Kim E."/>
            <person name="McCarthy J.K."/>
            <person name="Richardson P."/>
        </authorList>
    </citation>
    <scope>NUCLEOTIDE SEQUENCE [LARGE SCALE GENOMIC DNA]</scope>
    <source>
        <strain evidence="3 4">GB-1</strain>
    </source>
</reference>
<evidence type="ECO:0000313" key="4">
    <source>
        <dbReference type="Proteomes" id="UP000002157"/>
    </source>
</evidence>
<feature type="compositionally biased region" description="Low complexity" evidence="1">
    <location>
        <begin position="93"/>
        <end position="105"/>
    </location>
</feature>
<dbReference type="eggNOG" id="COG3756">
    <property type="taxonomic scope" value="Bacteria"/>
</dbReference>
<dbReference type="RefSeq" id="WP_012271398.1">
    <property type="nucleotide sequence ID" value="NC_010322.1"/>
</dbReference>
<organism evidence="3 4">
    <name type="scientific">Pseudomonas putida (strain GB-1)</name>
    <dbReference type="NCBI Taxonomy" id="76869"/>
    <lineage>
        <taxon>Bacteria</taxon>
        <taxon>Pseudomonadati</taxon>
        <taxon>Pseudomonadota</taxon>
        <taxon>Gammaproteobacteria</taxon>
        <taxon>Pseudomonadales</taxon>
        <taxon>Pseudomonadaceae</taxon>
        <taxon>Pseudomonas</taxon>
    </lineage>
</organism>
<evidence type="ECO:0000259" key="2">
    <source>
        <dbReference type="Pfam" id="PF17948"/>
    </source>
</evidence>
<feature type="region of interest" description="Disordered" evidence="1">
    <location>
        <begin position="93"/>
        <end position="155"/>
    </location>
</feature>
<dbReference type="AlphaFoldDB" id="B0KHD4"/>
<dbReference type="Pfam" id="PF07120">
    <property type="entry name" value="DUF1376"/>
    <property type="match status" value="1"/>
</dbReference>
<evidence type="ECO:0000256" key="1">
    <source>
        <dbReference type="SAM" id="MobiDB-lite"/>
    </source>
</evidence>
<dbReference type="Gene3D" id="1.10.8.1180">
    <property type="match status" value="1"/>
</dbReference>